<dbReference type="OMA" id="ANMIKMV"/>
<dbReference type="VEuPathDB" id="FungiDB:SAPIO_CDS0273"/>
<dbReference type="EMBL" id="JOWA01000011">
    <property type="protein sequence ID" value="KEZ46927.1"/>
    <property type="molecule type" value="Genomic_DNA"/>
</dbReference>
<comment type="caution">
    <text evidence="6">The sequence shown here is derived from an EMBL/GenBank/DDBJ whole genome shotgun (WGS) entry which is preliminary data.</text>
</comment>
<dbReference type="Pfam" id="PF19278">
    <property type="entry name" value="Hydant_A_C"/>
    <property type="match status" value="1"/>
</dbReference>
<dbReference type="GO" id="GO:0005829">
    <property type="term" value="C:cytosol"/>
    <property type="evidence" value="ECO:0007669"/>
    <property type="project" value="TreeGrafter"/>
</dbReference>
<evidence type="ECO:0000313" key="7">
    <source>
        <dbReference type="Proteomes" id="UP000028545"/>
    </source>
</evidence>
<dbReference type="GO" id="GO:0006749">
    <property type="term" value="P:glutathione metabolic process"/>
    <property type="evidence" value="ECO:0007669"/>
    <property type="project" value="TreeGrafter"/>
</dbReference>
<feature type="domain" description="Hydantoinase A/oxoprolinase" evidence="2">
    <location>
        <begin position="238"/>
        <end position="530"/>
    </location>
</feature>
<evidence type="ECO:0000256" key="1">
    <source>
        <dbReference type="ARBA" id="ARBA00010403"/>
    </source>
</evidence>
<feature type="domain" description="Hydantoinase/oxoprolinase N-terminal" evidence="4">
    <location>
        <begin position="17"/>
        <end position="217"/>
    </location>
</feature>
<dbReference type="Pfam" id="PF01968">
    <property type="entry name" value="Hydantoinase_A"/>
    <property type="match status" value="1"/>
</dbReference>
<proteinExistence type="inferred from homology"/>
<dbReference type="PANTHER" id="PTHR11365">
    <property type="entry name" value="5-OXOPROLINASE RELATED"/>
    <property type="match status" value="1"/>
</dbReference>
<evidence type="ECO:0000313" key="6">
    <source>
        <dbReference type="EMBL" id="KEZ46927.1"/>
    </source>
</evidence>
<keyword evidence="6" id="KW-0378">Hydrolase</keyword>
<dbReference type="Proteomes" id="UP000028545">
    <property type="component" value="Unassembled WGS sequence"/>
</dbReference>
<comment type="similarity">
    <text evidence="1">Belongs to the oxoprolinase family.</text>
</comment>
<dbReference type="Pfam" id="PF02538">
    <property type="entry name" value="Hydantoinase_B"/>
    <property type="match status" value="1"/>
</dbReference>
<protein>
    <submittedName>
        <fullName evidence="6">Uncharacterized protein C11D3.15</fullName>
        <ecNumber evidence="6">3.5.2.9</ecNumber>
    </submittedName>
</protein>
<dbReference type="RefSeq" id="XP_016646726.1">
    <property type="nucleotide sequence ID" value="XM_016783093.1"/>
</dbReference>
<dbReference type="PANTHER" id="PTHR11365:SF26">
    <property type="entry name" value="5-OXOPROLINASE"/>
    <property type="match status" value="1"/>
</dbReference>
<dbReference type="OrthoDB" id="3643at2759"/>
<dbReference type="GeneID" id="27718425"/>
<dbReference type="InterPro" id="IPR008040">
    <property type="entry name" value="Hydant_A_N"/>
</dbReference>
<sequence>MAVGGAFDELKPKSIEIAIDRGGTFTDVWAKVPGRSDIVIKLLSVNPESYDDAPAEGIRRVLELATGQTILRSELLPKELIRSIPLLERKGTRHALVVTEGFRDVLEIGYQTRPKLFALGIRKPELLYDHVCEISERIAFEGFTEDSRFGREDTPGTLVRGVTGDLLRILKPLDETEVRNKLALIREKGIDTLAICLAHSYLYPNHELRVAEIAAELGFQYISISSSVAGGMVKMIPRGSSAVADAYLTPKIKEYVTGFSRRFQGGNLDGVNCQFMQSDGGLTSYDKFNGLRGILSGPAGGVVGFARTSYDGKTPLIGFDMGGTSTDVSRFGGNYEHVFETTTAGVSLQSPQLDINTVAAGGGSILSWSNGLFKVGPESAGAHPGPAAYRKGGPLTVTDANLYLGRIIPSFFPSIFGPDENLPLDTEIVAQKFEELTRAINAETGRSMTPQEVAYGFLDVANEGMCRPIRAITEARGFETSQHQLAVFGGAGGQHACEIASRLGIRRVILHKYSSILSAYGMALAEVVQEAQEPSSEILSDKTLPKVQERIDALKETVRKSLVSQGIPLKAIVFESFLNLRYHGTNTNFMIQQPADGDWRALLEATHLRELSFSFSQDHKVIIDDIRVRGIGKGDNTTADSDALAKELAESAFSCTKSVHTKLSSVFFSGKLVDAKVYKLDEIPTGSVVHGPAIVIDNTQTIVVVPGAEAKILSSHVVIEMPSAHLKDCNDDEVNVVDPIKLSVFSHRFMSIAEQMGLTLQKTSISLNIKERLDFSCAVFGPEGDLVANAPHVPVHLGSMSYAVKYQHERHKGNLRPGDVLVSNHPEAGGTHLPDITVITPVFESDGKTICFYTASRGHHTDIGGLHGTSMPSNSTYLWQEGALIESFFLVRDGHFDEEGIVNILTEPGKYPGVTPSRKIHENLSDLKAQIAANAKGAQLIDSLMEEYGRNMVHFNMTEIQKNAELAVRNFLKQIRAQRGAVTLRATEGMDNGAIMKVAISIDEDGTATFDFTGTSNEMHSNMNAPVAITYSAIIYILRLLIGSDIPLNQGCLAPTKVIIPKGCFLNPTVGSAVSCGNTHTSQRLAELLIKAFDAAAASQGCMNCFAFFDKSGNDIDGTPLPGYGYKYGETICGGEGAGPTWHGASAVQIHMTNTRTTDIELLERRLPILIREFSIRRSSGGRGKFNGGDGIVRVWECRVPLTFSIITERRVRPPFGMHGGEDGQAGVNFWAKKQEDGSHKIIFLGPRGLVEMETGDQCIVWTPGGGGWGTPIEGANGVANGVDSAGSGKTEVDGKRVDDDIEQYPRASGSYHKFMSEQLAAS</sequence>
<dbReference type="KEGG" id="sapo:SAPIO_CDS0273"/>
<dbReference type="InterPro" id="IPR003692">
    <property type="entry name" value="Hydantoinase_B"/>
</dbReference>
<dbReference type="HOGENOM" id="CLU_002157_0_1_1"/>
<feature type="domain" description="Acetophenone carboxylase-like C-terminal" evidence="5">
    <location>
        <begin position="664"/>
        <end position="718"/>
    </location>
</feature>
<feature type="domain" description="Hydantoinase B/oxoprolinase" evidence="3">
    <location>
        <begin position="738"/>
        <end position="1272"/>
    </location>
</feature>
<evidence type="ECO:0000259" key="4">
    <source>
        <dbReference type="Pfam" id="PF05378"/>
    </source>
</evidence>
<reference evidence="6 7" key="1">
    <citation type="journal article" date="2014" name="Genome Announc.">
        <title>Draft genome sequence of the pathogenic fungus Scedosporium apiospermum.</title>
        <authorList>
            <person name="Vandeputte P."/>
            <person name="Ghamrawi S."/>
            <person name="Rechenmann M."/>
            <person name="Iltis A."/>
            <person name="Giraud S."/>
            <person name="Fleury M."/>
            <person name="Thornton C."/>
            <person name="Delhaes L."/>
            <person name="Meyer W."/>
            <person name="Papon N."/>
            <person name="Bouchara J.P."/>
        </authorList>
    </citation>
    <scope>NUCLEOTIDE SEQUENCE [LARGE SCALE GENOMIC DNA]</scope>
    <source>
        <strain evidence="6 7">IHEM 14462</strain>
    </source>
</reference>
<dbReference type="InterPro" id="IPR045079">
    <property type="entry name" value="Oxoprolinase-like"/>
</dbReference>
<evidence type="ECO:0000259" key="2">
    <source>
        <dbReference type="Pfam" id="PF01968"/>
    </source>
</evidence>
<accession>A0A084GHW5</accession>
<evidence type="ECO:0000259" key="5">
    <source>
        <dbReference type="Pfam" id="PF19278"/>
    </source>
</evidence>
<dbReference type="EC" id="3.5.2.9" evidence="6"/>
<evidence type="ECO:0000259" key="3">
    <source>
        <dbReference type="Pfam" id="PF02538"/>
    </source>
</evidence>
<dbReference type="InterPro" id="IPR049517">
    <property type="entry name" value="ACX-like_C"/>
</dbReference>
<gene>
    <name evidence="6" type="ORF">SAPIO_CDS0273</name>
</gene>
<dbReference type="Pfam" id="PF05378">
    <property type="entry name" value="Hydant_A_N"/>
    <property type="match status" value="1"/>
</dbReference>
<organism evidence="6 7">
    <name type="scientific">Pseudallescheria apiosperma</name>
    <name type="common">Scedosporium apiospermum</name>
    <dbReference type="NCBI Taxonomy" id="563466"/>
    <lineage>
        <taxon>Eukaryota</taxon>
        <taxon>Fungi</taxon>
        <taxon>Dikarya</taxon>
        <taxon>Ascomycota</taxon>
        <taxon>Pezizomycotina</taxon>
        <taxon>Sordariomycetes</taxon>
        <taxon>Hypocreomycetidae</taxon>
        <taxon>Microascales</taxon>
        <taxon>Microascaceae</taxon>
        <taxon>Scedosporium</taxon>
    </lineage>
</organism>
<keyword evidence="7" id="KW-1185">Reference proteome</keyword>
<name>A0A084GHW5_PSEDA</name>
<dbReference type="InterPro" id="IPR002821">
    <property type="entry name" value="Hydantoinase_A"/>
</dbReference>
<dbReference type="GO" id="GO:0017168">
    <property type="term" value="F:5-oxoprolinase (ATP-hydrolyzing) activity"/>
    <property type="evidence" value="ECO:0007669"/>
    <property type="project" value="UniProtKB-EC"/>
</dbReference>